<reference evidence="1" key="2">
    <citation type="journal article" date="2022" name="New Phytol.">
        <title>Evolutionary transition to the ectomycorrhizal habit in the genomes of a hyperdiverse lineage of mushroom-forming fungi.</title>
        <authorList>
            <person name="Looney B."/>
            <person name="Miyauchi S."/>
            <person name="Morin E."/>
            <person name="Drula E."/>
            <person name="Courty P.E."/>
            <person name="Kohler A."/>
            <person name="Kuo A."/>
            <person name="LaButti K."/>
            <person name="Pangilinan J."/>
            <person name="Lipzen A."/>
            <person name="Riley R."/>
            <person name="Andreopoulos W."/>
            <person name="He G."/>
            <person name="Johnson J."/>
            <person name="Nolan M."/>
            <person name="Tritt A."/>
            <person name="Barry K.W."/>
            <person name="Grigoriev I.V."/>
            <person name="Nagy L.G."/>
            <person name="Hibbett D."/>
            <person name="Henrissat B."/>
            <person name="Matheny P.B."/>
            <person name="Labbe J."/>
            <person name="Martin F.M."/>
        </authorList>
    </citation>
    <scope>NUCLEOTIDE SEQUENCE</scope>
    <source>
        <strain evidence="1">FP105234-sp</strain>
    </source>
</reference>
<dbReference type="EMBL" id="MU276290">
    <property type="protein sequence ID" value="KAI0039554.1"/>
    <property type="molecule type" value="Genomic_DNA"/>
</dbReference>
<gene>
    <name evidence="1" type="ORF">FA95DRAFT_1567115</name>
</gene>
<protein>
    <submittedName>
        <fullName evidence="1">Uncharacterized protein</fullName>
    </submittedName>
</protein>
<sequence>MSSQGTDSEQPTKFGPPFDDEDADMLVRSSDEVQFCVFKLLMVKASPVFRSLLSSSNVPPPADGHGIVIPAGISLESSNGLPVVCLPETSQVLATFLSIIMCSALPSHPSIPESLEDIIPILAVAERYQAPRVATYIRSLRPGEAQNPFLAFSLAWRYRLKDEAVAAVRSITSLEVFTIESVGEDLQFLSGPCLYELLRCRETAVEIMDASLREFRGGDLLRNWIRRRFQEESPICATDGDSLPQWLKDFFESVEDNVANATQIQYHYYWQSHRQACRDCRGQSQSAVQNLWMALERDIGHCLLKCHDTLTFDNDPHLPTHPKLTVPPVANADIILRSSDSADFRAHMQVLAMASPVFQTMFQISPSHENLPVINVAEDSNTLSSLIQLIYYPFTFSVPATVDGTMTLFAALQKYGMGSEVDGALEVLRQQLCKQFLPVFMDTQACRAYFLAVRFRLKEETSLAARALLADPLTFESCRDNLYVLPTGAALHDHSRYRARCREAAQAALLAGLSSERESAWFESYEREFEGTMGYYPRSRACISVRDCTDRSPFFGDTGLEMPTWLATHFKSMYDQFGERAFPLSTSMGFAITSSCRKALGNHIDGNPSCAYCATTFIKDGDALWNSLTDLVEQAIQEVAICID</sequence>
<organism evidence="1 2">
    <name type="scientific">Auriscalpium vulgare</name>
    <dbReference type="NCBI Taxonomy" id="40419"/>
    <lineage>
        <taxon>Eukaryota</taxon>
        <taxon>Fungi</taxon>
        <taxon>Dikarya</taxon>
        <taxon>Basidiomycota</taxon>
        <taxon>Agaricomycotina</taxon>
        <taxon>Agaricomycetes</taxon>
        <taxon>Russulales</taxon>
        <taxon>Auriscalpiaceae</taxon>
        <taxon>Auriscalpium</taxon>
    </lineage>
</organism>
<accession>A0ACB8R666</accession>
<evidence type="ECO:0000313" key="2">
    <source>
        <dbReference type="Proteomes" id="UP000814033"/>
    </source>
</evidence>
<proteinExistence type="predicted"/>
<comment type="caution">
    <text evidence="1">The sequence shown here is derived from an EMBL/GenBank/DDBJ whole genome shotgun (WGS) entry which is preliminary data.</text>
</comment>
<dbReference type="Proteomes" id="UP000814033">
    <property type="component" value="Unassembled WGS sequence"/>
</dbReference>
<reference evidence="1" key="1">
    <citation type="submission" date="2021-02" db="EMBL/GenBank/DDBJ databases">
        <authorList>
            <consortium name="DOE Joint Genome Institute"/>
            <person name="Ahrendt S."/>
            <person name="Looney B.P."/>
            <person name="Miyauchi S."/>
            <person name="Morin E."/>
            <person name="Drula E."/>
            <person name="Courty P.E."/>
            <person name="Chicoki N."/>
            <person name="Fauchery L."/>
            <person name="Kohler A."/>
            <person name="Kuo A."/>
            <person name="Labutti K."/>
            <person name="Pangilinan J."/>
            <person name="Lipzen A."/>
            <person name="Riley R."/>
            <person name="Andreopoulos W."/>
            <person name="He G."/>
            <person name="Johnson J."/>
            <person name="Barry K.W."/>
            <person name="Grigoriev I.V."/>
            <person name="Nagy L."/>
            <person name="Hibbett D."/>
            <person name="Henrissat B."/>
            <person name="Matheny P.B."/>
            <person name="Labbe J."/>
            <person name="Martin F."/>
        </authorList>
    </citation>
    <scope>NUCLEOTIDE SEQUENCE</scope>
    <source>
        <strain evidence="1">FP105234-sp</strain>
    </source>
</reference>
<evidence type="ECO:0000313" key="1">
    <source>
        <dbReference type="EMBL" id="KAI0039554.1"/>
    </source>
</evidence>
<keyword evidence="2" id="KW-1185">Reference proteome</keyword>
<name>A0ACB8R666_9AGAM</name>